<dbReference type="SMART" id="SM00829">
    <property type="entry name" value="PKS_ER"/>
    <property type="match status" value="1"/>
</dbReference>
<dbReference type="PANTHER" id="PTHR45348:SF3">
    <property type="entry name" value="ENOYL REDUCTASE (ER) DOMAIN-CONTAINING PROTEIN"/>
    <property type="match status" value="1"/>
</dbReference>
<dbReference type="InterPro" id="IPR047122">
    <property type="entry name" value="Trans-enoyl_RdTase-like"/>
</dbReference>
<dbReference type="SUPFAM" id="SSF50129">
    <property type="entry name" value="GroES-like"/>
    <property type="match status" value="1"/>
</dbReference>
<dbReference type="CDD" id="cd08249">
    <property type="entry name" value="enoyl_reductase_like"/>
    <property type="match status" value="1"/>
</dbReference>
<evidence type="ECO:0000313" key="4">
    <source>
        <dbReference type="EMBL" id="KIW13740.1"/>
    </source>
</evidence>
<dbReference type="Proteomes" id="UP000053328">
    <property type="component" value="Unassembled WGS sequence"/>
</dbReference>
<protein>
    <recommendedName>
        <fullName evidence="3">Enoyl reductase (ER) domain-containing protein</fullName>
    </recommendedName>
</protein>
<dbReference type="GO" id="GO:0016651">
    <property type="term" value="F:oxidoreductase activity, acting on NAD(P)H"/>
    <property type="evidence" value="ECO:0007669"/>
    <property type="project" value="InterPro"/>
</dbReference>
<gene>
    <name evidence="4" type="ORF">PV08_08931</name>
</gene>
<sequence>MTTHSAIVTVGPGLPLQVIQVSTPVPIRDQVRVRSEWTASTPLDLHQADGGLLVTHPQILGDGVAGTVVEAGPDVSTLAVGDRVFGFTWRNQAEKAHQEFVVAPEYLVGKIPASFTMQQAVTLPNNFVTVWHTLTKDFGFELPWPKPDEFVPTEAAQAILVWGGASSVGQYALQILKYYGYKNVIATASARHHAKLLRYGAAKCFDYKDAGVVHDILDFLRSQGNNTFFAYIYDCIGSLQGSVRPVAKLASAGCKVAILLPVIVKDAAQGIKPEYEMDVNTCADWQSGVKVAGVRTHFYLDNKFLAEKLQSEIMPTLLARAIVEPNQYITVEGETMLERATKALEMLRNKQVHGARLVWRVADE</sequence>
<dbReference type="InterPro" id="IPR036291">
    <property type="entry name" value="NAD(P)-bd_dom_sf"/>
</dbReference>
<dbReference type="HOGENOM" id="CLU_026673_16_5_1"/>
<name>A0A0D2B4V9_9EURO</name>
<keyword evidence="5" id="KW-1185">Reference proteome</keyword>
<dbReference type="GeneID" id="27336014"/>
<feature type="domain" description="Enoyl reductase (ER)" evidence="3">
    <location>
        <begin position="13"/>
        <end position="358"/>
    </location>
</feature>
<comment type="similarity">
    <text evidence="1">Belongs to the zinc-containing alcohol dehydrogenase family.</text>
</comment>
<dbReference type="PANTHER" id="PTHR45348">
    <property type="entry name" value="HYPOTHETICAL OXIDOREDUCTASE (EUROFUNG)"/>
    <property type="match status" value="1"/>
</dbReference>
<proteinExistence type="inferred from homology"/>
<dbReference type="RefSeq" id="XP_016233956.1">
    <property type="nucleotide sequence ID" value="XM_016383253.1"/>
</dbReference>
<dbReference type="Gene3D" id="3.40.50.720">
    <property type="entry name" value="NAD(P)-binding Rossmann-like Domain"/>
    <property type="match status" value="1"/>
</dbReference>
<dbReference type="Pfam" id="PF08240">
    <property type="entry name" value="ADH_N"/>
    <property type="match status" value="1"/>
</dbReference>
<accession>A0A0D2B4V9</accession>
<dbReference type="STRING" id="91928.A0A0D2B4V9"/>
<keyword evidence="2" id="KW-0560">Oxidoreductase</keyword>
<evidence type="ECO:0000313" key="5">
    <source>
        <dbReference type="Proteomes" id="UP000053328"/>
    </source>
</evidence>
<dbReference type="OrthoDB" id="9992527at2759"/>
<dbReference type="InterPro" id="IPR013154">
    <property type="entry name" value="ADH-like_N"/>
</dbReference>
<reference evidence="4 5" key="1">
    <citation type="submission" date="2015-01" db="EMBL/GenBank/DDBJ databases">
        <title>The Genome Sequence of Exophiala spinifera CBS89968.</title>
        <authorList>
            <consortium name="The Broad Institute Genomics Platform"/>
            <person name="Cuomo C."/>
            <person name="de Hoog S."/>
            <person name="Gorbushina A."/>
            <person name="Stielow B."/>
            <person name="Teixiera M."/>
            <person name="Abouelleil A."/>
            <person name="Chapman S.B."/>
            <person name="Priest M."/>
            <person name="Young S.K."/>
            <person name="Wortman J."/>
            <person name="Nusbaum C."/>
            <person name="Birren B."/>
        </authorList>
    </citation>
    <scope>NUCLEOTIDE SEQUENCE [LARGE SCALE GENOMIC DNA]</scope>
    <source>
        <strain evidence="4 5">CBS 89968</strain>
    </source>
</reference>
<evidence type="ECO:0000256" key="1">
    <source>
        <dbReference type="ARBA" id="ARBA00008072"/>
    </source>
</evidence>
<dbReference type="VEuPathDB" id="FungiDB:PV08_08931"/>
<dbReference type="InterPro" id="IPR011032">
    <property type="entry name" value="GroES-like_sf"/>
</dbReference>
<dbReference type="EMBL" id="KN847497">
    <property type="protein sequence ID" value="KIW13740.1"/>
    <property type="molecule type" value="Genomic_DNA"/>
</dbReference>
<dbReference type="InterPro" id="IPR020843">
    <property type="entry name" value="ER"/>
</dbReference>
<dbReference type="SUPFAM" id="SSF51735">
    <property type="entry name" value="NAD(P)-binding Rossmann-fold domains"/>
    <property type="match status" value="1"/>
</dbReference>
<organism evidence="4 5">
    <name type="scientific">Exophiala spinifera</name>
    <dbReference type="NCBI Taxonomy" id="91928"/>
    <lineage>
        <taxon>Eukaryota</taxon>
        <taxon>Fungi</taxon>
        <taxon>Dikarya</taxon>
        <taxon>Ascomycota</taxon>
        <taxon>Pezizomycotina</taxon>
        <taxon>Eurotiomycetes</taxon>
        <taxon>Chaetothyriomycetidae</taxon>
        <taxon>Chaetothyriales</taxon>
        <taxon>Herpotrichiellaceae</taxon>
        <taxon>Exophiala</taxon>
    </lineage>
</organism>
<dbReference type="Gene3D" id="3.90.180.10">
    <property type="entry name" value="Medium-chain alcohol dehydrogenases, catalytic domain"/>
    <property type="match status" value="1"/>
</dbReference>
<evidence type="ECO:0000256" key="2">
    <source>
        <dbReference type="ARBA" id="ARBA00023002"/>
    </source>
</evidence>
<evidence type="ECO:0000259" key="3">
    <source>
        <dbReference type="SMART" id="SM00829"/>
    </source>
</evidence>
<dbReference type="AlphaFoldDB" id="A0A0D2B4V9"/>